<dbReference type="OrthoDB" id="4087970at2759"/>
<gene>
    <name evidence="3" type="ORF">FIESC28_10207</name>
</gene>
<reference evidence="3 4" key="1">
    <citation type="submission" date="2018-06" db="EMBL/GenBank/DDBJ databases">
        <title>Fusarium incarnatum-equiseti species complex species 28.</title>
        <authorList>
            <person name="Gardiner D.M."/>
        </authorList>
    </citation>
    <scope>NUCLEOTIDE SEQUENCE [LARGE SCALE GENOMIC DNA]</scope>
    <source>
        <strain evidence="3 4">FIESC_28</strain>
    </source>
</reference>
<keyword evidence="4" id="KW-1185">Reference proteome</keyword>
<feature type="region of interest" description="Disordered" evidence="1">
    <location>
        <begin position="1"/>
        <end position="121"/>
    </location>
</feature>
<dbReference type="GeneID" id="41999638"/>
<comment type="caution">
    <text evidence="3">The sequence shown here is derived from an EMBL/GenBank/DDBJ whole genome shotgun (WGS) entry which is preliminary data.</text>
</comment>
<proteinExistence type="predicted"/>
<feature type="compositionally biased region" description="Basic residues" evidence="1">
    <location>
        <begin position="112"/>
        <end position="121"/>
    </location>
</feature>
<name>A0A366QUN3_9HYPO</name>
<dbReference type="Proteomes" id="UP000253153">
    <property type="component" value="Unassembled WGS sequence"/>
</dbReference>
<evidence type="ECO:0000256" key="1">
    <source>
        <dbReference type="SAM" id="MobiDB-lite"/>
    </source>
</evidence>
<dbReference type="GO" id="GO:0030687">
    <property type="term" value="C:preribosome, large subunit precursor"/>
    <property type="evidence" value="ECO:0007669"/>
    <property type="project" value="TreeGrafter"/>
</dbReference>
<feature type="compositionally biased region" description="Acidic residues" evidence="1">
    <location>
        <begin position="56"/>
        <end position="75"/>
    </location>
</feature>
<evidence type="ECO:0000313" key="4">
    <source>
        <dbReference type="Proteomes" id="UP000253153"/>
    </source>
</evidence>
<dbReference type="PANTHER" id="PTHR28219">
    <property type="entry name" value="UPF0642 PROTEIN YBL028C"/>
    <property type="match status" value="1"/>
</dbReference>
<protein>
    <recommendedName>
        <fullName evidence="2">DUF2423 domain-containing protein</fullName>
    </recommendedName>
</protein>
<dbReference type="RefSeq" id="XP_031011637.1">
    <property type="nucleotide sequence ID" value="XM_031164342.1"/>
</dbReference>
<dbReference type="AlphaFoldDB" id="A0A366QUN3"/>
<sequence>MAKSARASTRKANNRRLVQNVFGPAEAARNERLSAKLLELAKQPKPESSDVNMNTQDEEVDDDSNENAQEDETSMDVDSAKKPSSGRIEKKRPDKRKQKSSKIVFKSYGSRSKAKGKKKSA</sequence>
<organism evidence="3 4">
    <name type="scientific">Fusarium coffeatum</name>
    <dbReference type="NCBI Taxonomy" id="231269"/>
    <lineage>
        <taxon>Eukaryota</taxon>
        <taxon>Fungi</taxon>
        <taxon>Dikarya</taxon>
        <taxon>Ascomycota</taxon>
        <taxon>Pezizomycotina</taxon>
        <taxon>Sordariomycetes</taxon>
        <taxon>Hypocreomycetidae</taxon>
        <taxon>Hypocreales</taxon>
        <taxon>Nectriaceae</taxon>
        <taxon>Fusarium</taxon>
        <taxon>Fusarium incarnatum-equiseti species complex</taxon>
    </lineage>
</organism>
<dbReference type="InterPro" id="IPR019434">
    <property type="entry name" value="DUF2423"/>
</dbReference>
<evidence type="ECO:0000259" key="2">
    <source>
        <dbReference type="Pfam" id="PF10338"/>
    </source>
</evidence>
<evidence type="ECO:0000313" key="3">
    <source>
        <dbReference type="EMBL" id="RBR08621.1"/>
    </source>
</evidence>
<dbReference type="PANTHER" id="PTHR28219:SF1">
    <property type="entry name" value="UPF0642 PROTEIN YBL028C"/>
    <property type="match status" value="1"/>
</dbReference>
<dbReference type="EMBL" id="QKXC01000281">
    <property type="protein sequence ID" value="RBR08621.1"/>
    <property type="molecule type" value="Genomic_DNA"/>
</dbReference>
<accession>A0A366QUN3</accession>
<dbReference type="Pfam" id="PF10338">
    <property type="entry name" value="YBL028C_N"/>
    <property type="match status" value="1"/>
</dbReference>
<feature type="domain" description="DUF2423" evidence="2">
    <location>
        <begin position="1"/>
        <end position="44"/>
    </location>
</feature>